<dbReference type="EMBL" id="CM009299">
    <property type="protein sequence ID" value="PNT14708.1"/>
    <property type="molecule type" value="Genomic_DNA"/>
</dbReference>
<evidence type="ECO:0000313" key="2">
    <source>
        <dbReference type="Proteomes" id="UP000006729"/>
    </source>
</evidence>
<gene>
    <name evidence="1" type="ORF">POPTR_010G045400</name>
</gene>
<proteinExistence type="predicted"/>
<evidence type="ECO:0000313" key="1">
    <source>
        <dbReference type="EMBL" id="PNT14708.1"/>
    </source>
</evidence>
<reference evidence="1 2" key="1">
    <citation type="journal article" date="2006" name="Science">
        <title>The genome of black cottonwood, Populus trichocarpa (Torr. &amp; Gray).</title>
        <authorList>
            <person name="Tuskan G.A."/>
            <person name="Difazio S."/>
            <person name="Jansson S."/>
            <person name="Bohlmann J."/>
            <person name="Grigoriev I."/>
            <person name="Hellsten U."/>
            <person name="Putnam N."/>
            <person name="Ralph S."/>
            <person name="Rombauts S."/>
            <person name="Salamov A."/>
            <person name="Schein J."/>
            <person name="Sterck L."/>
            <person name="Aerts A."/>
            <person name="Bhalerao R.R."/>
            <person name="Bhalerao R.P."/>
            <person name="Blaudez D."/>
            <person name="Boerjan W."/>
            <person name="Brun A."/>
            <person name="Brunner A."/>
            <person name="Busov V."/>
            <person name="Campbell M."/>
            <person name="Carlson J."/>
            <person name="Chalot M."/>
            <person name="Chapman J."/>
            <person name="Chen G.L."/>
            <person name="Cooper D."/>
            <person name="Coutinho P.M."/>
            <person name="Couturier J."/>
            <person name="Covert S."/>
            <person name="Cronk Q."/>
            <person name="Cunningham R."/>
            <person name="Davis J."/>
            <person name="Degroeve S."/>
            <person name="Dejardin A."/>
            <person name="Depamphilis C."/>
            <person name="Detter J."/>
            <person name="Dirks B."/>
            <person name="Dubchak I."/>
            <person name="Duplessis S."/>
            <person name="Ehlting J."/>
            <person name="Ellis B."/>
            <person name="Gendler K."/>
            <person name="Goodstein D."/>
            <person name="Gribskov M."/>
            <person name="Grimwood J."/>
            <person name="Groover A."/>
            <person name="Gunter L."/>
            <person name="Hamberger B."/>
            <person name="Heinze B."/>
            <person name="Helariutta Y."/>
            <person name="Henrissat B."/>
            <person name="Holligan D."/>
            <person name="Holt R."/>
            <person name="Huang W."/>
            <person name="Islam-Faridi N."/>
            <person name="Jones S."/>
            <person name="Jones-Rhoades M."/>
            <person name="Jorgensen R."/>
            <person name="Joshi C."/>
            <person name="Kangasjarvi J."/>
            <person name="Karlsson J."/>
            <person name="Kelleher C."/>
            <person name="Kirkpatrick R."/>
            <person name="Kirst M."/>
            <person name="Kohler A."/>
            <person name="Kalluri U."/>
            <person name="Larimer F."/>
            <person name="Leebens-Mack J."/>
            <person name="Leple J.C."/>
            <person name="Locascio P."/>
            <person name="Lou Y."/>
            <person name="Lucas S."/>
            <person name="Martin F."/>
            <person name="Montanini B."/>
            <person name="Napoli C."/>
            <person name="Nelson D.R."/>
            <person name="Nelson C."/>
            <person name="Nieminen K."/>
            <person name="Nilsson O."/>
            <person name="Pereda V."/>
            <person name="Peter G."/>
            <person name="Philippe R."/>
            <person name="Pilate G."/>
            <person name="Poliakov A."/>
            <person name="Razumovskaya J."/>
            <person name="Richardson P."/>
            <person name="Rinaldi C."/>
            <person name="Ritland K."/>
            <person name="Rouze P."/>
            <person name="Ryaboy D."/>
            <person name="Schmutz J."/>
            <person name="Schrader J."/>
            <person name="Segerman B."/>
            <person name="Shin H."/>
            <person name="Siddiqui A."/>
            <person name="Sterky F."/>
            <person name="Terry A."/>
            <person name="Tsai C.J."/>
            <person name="Uberbacher E."/>
            <person name="Unneberg P."/>
            <person name="Vahala J."/>
            <person name="Wall K."/>
            <person name="Wessler S."/>
            <person name="Yang G."/>
            <person name="Yin T."/>
            <person name="Douglas C."/>
            <person name="Marra M."/>
            <person name="Sandberg G."/>
            <person name="Van de Peer Y."/>
            <person name="Rokhsar D."/>
        </authorList>
    </citation>
    <scope>NUCLEOTIDE SEQUENCE [LARGE SCALE GENOMIC DNA]</scope>
    <source>
        <strain evidence="2">cv. Nisqually</strain>
    </source>
</reference>
<accession>A0A2K1YNW4</accession>
<dbReference type="Proteomes" id="UP000006729">
    <property type="component" value="Chromosome 10"/>
</dbReference>
<organism evidence="1 2">
    <name type="scientific">Populus trichocarpa</name>
    <name type="common">Western balsam poplar</name>
    <name type="synonym">Populus balsamifera subsp. trichocarpa</name>
    <dbReference type="NCBI Taxonomy" id="3694"/>
    <lineage>
        <taxon>Eukaryota</taxon>
        <taxon>Viridiplantae</taxon>
        <taxon>Streptophyta</taxon>
        <taxon>Embryophyta</taxon>
        <taxon>Tracheophyta</taxon>
        <taxon>Spermatophyta</taxon>
        <taxon>Magnoliopsida</taxon>
        <taxon>eudicotyledons</taxon>
        <taxon>Gunneridae</taxon>
        <taxon>Pentapetalae</taxon>
        <taxon>rosids</taxon>
        <taxon>fabids</taxon>
        <taxon>Malpighiales</taxon>
        <taxon>Salicaceae</taxon>
        <taxon>Saliceae</taxon>
        <taxon>Populus</taxon>
    </lineage>
</organism>
<protein>
    <submittedName>
        <fullName evidence="1">Uncharacterized protein</fullName>
    </submittedName>
</protein>
<name>A0A2K1YNW4_POPTR</name>
<dbReference type="AlphaFoldDB" id="A0A2K1YNW4"/>
<keyword evidence="2" id="KW-1185">Reference proteome</keyword>
<sequence length="60" mass="6825">MHDAPTKRKYLSADADTQHALVDGVRALEYVSVKCMVFIFRRCPSLVNGEILLVVKEFKD</sequence>
<dbReference type="InParanoid" id="A0A2K1YNW4"/>